<name>L0KVZ3_MESAW</name>
<dbReference type="KEGG" id="mam:Mesau_06024"/>
<keyword evidence="5 10" id="KW-0808">Transferase</keyword>
<organism evidence="10 11">
    <name type="scientific">Mesorhizobium australicum (strain HAMBI 3006 / LMG 24608 / WSM2073)</name>
    <dbReference type="NCBI Taxonomy" id="754035"/>
    <lineage>
        <taxon>Bacteria</taxon>
        <taxon>Pseudomonadati</taxon>
        <taxon>Pseudomonadota</taxon>
        <taxon>Alphaproteobacteria</taxon>
        <taxon>Hyphomicrobiales</taxon>
        <taxon>Phyllobacteriaceae</taxon>
        <taxon>Mesorhizobium</taxon>
    </lineage>
</organism>
<sequence>MVVCANRATRPSVELLKTAATRADFRSDQISMELTLISASLSTALILSNAASILLAASQLKRRTTIAPPAGRSPAVSIVVPSRGVEPFTHETLERAFALDWPRYELIFCVAHADDPVVKLINRAIARVPQVPARLLIGDDRVSANPKLNNCVKGWEAARHDWIILADSNVLMPRDYVEHMMAAWQHGTGLVCSTPIGSRPDGFWADVECAFLNTLQARWQYAGAALGLGFAQGKSMLWNKPMLDANGGIRALAAEIAEDAAATKLVNGLGLRVNLVAAPFEQPLGQRTFGEIWSRQARWARLRRVTFPLFFAPEILTGAAVPLALALIAAASAGVSLWATAIAVLAAFYLPECALALAKGWHVSTGMIAATVARDVMLPAIWARGWLGGAVDWRGNAMTIRTKTAELEETPSSA</sequence>
<dbReference type="PANTHER" id="PTHR12726:SF0">
    <property type="entry name" value="CERAMIDE GLUCOSYLTRANSFERASE"/>
    <property type="match status" value="1"/>
</dbReference>
<gene>
    <name evidence="10" type="ordered locus">Mesau_06024</name>
</gene>
<protein>
    <submittedName>
        <fullName evidence="10">Glycosyl transferase</fullName>
    </submittedName>
</protein>
<evidence type="ECO:0000256" key="7">
    <source>
        <dbReference type="ARBA" id="ARBA00022989"/>
    </source>
</evidence>
<comment type="subcellular location">
    <subcellularLocation>
        <location evidence="1">Membrane</location>
        <topology evidence="1">Multi-pass membrane protein</topology>
    </subcellularLocation>
</comment>
<evidence type="ECO:0000256" key="8">
    <source>
        <dbReference type="ARBA" id="ARBA00023136"/>
    </source>
</evidence>
<reference evidence="11" key="1">
    <citation type="submission" date="2012-02" db="EMBL/GenBank/DDBJ databases">
        <title>Complete sequence of Mesorhizobium australicum WSM2073.</title>
        <authorList>
            <person name="Lucas S."/>
            <person name="Han J."/>
            <person name="Lapidus A."/>
            <person name="Cheng J.-F."/>
            <person name="Goodwin L."/>
            <person name="Pitluck S."/>
            <person name="Peters L."/>
            <person name="Gu W."/>
            <person name="Detter J.C."/>
            <person name="Han C."/>
            <person name="Tapia R."/>
            <person name="Land M."/>
            <person name="Hauser L."/>
            <person name="Kyrpides N."/>
            <person name="Ivanova N."/>
            <person name="Pagani I."/>
            <person name="Reeve W.G."/>
            <person name="Howieson J.G."/>
            <person name="Tiwari R.P."/>
            <person name="O'Hara G.W."/>
            <person name="Atkins C.A."/>
            <person name="Ronson C.W."/>
            <person name="Nandasena K.G."/>
            <person name="Woyke T."/>
        </authorList>
    </citation>
    <scope>NUCLEOTIDE SEQUENCE [LARGE SCALE GENOMIC DNA]</scope>
    <source>
        <strain evidence="11">LMG 24608 / HAMBI 3006 / WSM2073</strain>
    </source>
</reference>
<evidence type="ECO:0000256" key="4">
    <source>
        <dbReference type="ARBA" id="ARBA00022676"/>
    </source>
</evidence>
<dbReference type="SUPFAM" id="SSF53448">
    <property type="entry name" value="Nucleotide-diphospho-sugar transferases"/>
    <property type="match status" value="1"/>
</dbReference>
<evidence type="ECO:0000256" key="5">
    <source>
        <dbReference type="ARBA" id="ARBA00022679"/>
    </source>
</evidence>
<keyword evidence="6 9" id="KW-0812">Transmembrane</keyword>
<dbReference type="GO" id="GO:0016020">
    <property type="term" value="C:membrane"/>
    <property type="evidence" value="ECO:0007669"/>
    <property type="project" value="UniProtKB-SubCell"/>
</dbReference>
<evidence type="ECO:0000256" key="2">
    <source>
        <dbReference type="ARBA" id="ARBA00004760"/>
    </source>
</evidence>
<keyword evidence="8 9" id="KW-0472">Membrane</keyword>
<dbReference type="InterPro" id="IPR029044">
    <property type="entry name" value="Nucleotide-diphossugar_trans"/>
</dbReference>
<evidence type="ECO:0000313" key="10">
    <source>
        <dbReference type="EMBL" id="AGB48243.1"/>
    </source>
</evidence>
<feature type="transmembrane region" description="Helical" evidence="9">
    <location>
        <begin position="34"/>
        <end position="57"/>
    </location>
</feature>
<feature type="transmembrane region" description="Helical" evidence="9">
    <location>
        <begin position="337"/>
        <end position="358"/>
    </location>
</feature>
<keyword evidence="7 9" id="KW-1133">Transmembrane helix</keyword>
<dbReference type="GO" id="GO:0006679">
    <property type="term" value="P:glucosylceramide biosynthetic process"/>
    <property type="evidence" value="ECO:0007669"/>
    <property type="project" value="TreeGrafter"/>
</dbReference>
<dbReference type="STRING" id="754035.Mesau_06024"/>
<dbReference type="EMBL" id="CP003358">
    <property type="protein sequence ID" value="AGB48243.1"/>
    <property type="molecule type" value="Genomic_DNA"/>
</dbReference>
<evidence type="ECO:0000256" key="6">
    <source>
        <dbReference type="ARBA" id="ARBA00022692"/>
    </source>
</evidence>
<dbReference type="AlphaFoldDB" id="L0KVZ3"/>
<feature type="transmembrane region" description="Helical" evidence="9">
    <location>
        <begin position="305"/>
        <end position="331"/>
    </location>
</feature>
<dbReference type="CDD" id="cd02520">
    <property type="entry name" value="Glucosylceramide_synthase"/>
    <property type="match status" value="1"/>
</dbReference>
<dbReference type="Proteomes" id="UP000010998">
    <property type="component" value="Chromosome"/>
</dbReference>
<dbReference type="InterPro" id="IPR025993">
    <property type="entry name" value="Ceramide_glucosylTrfase"/>
</dbReference>
<comment type="pathway">
    <text evidence="2">Lipid metabolism; sphingolipid metabolism.</text>
</comment>
<keyword evidence="4" id="KW-0328">Glycosyltransferase</keyword>
<accession>L0KVZ3</accession>
<evidence type="ECO:0000256" key="9">
    <source>
        <dbReference type="SAM" id="Phobius"/>
    </source>
</evidence>
<dbReference type="Pfam" id="PF13506">
    <property type="entry name" value="Glyco_transf_21"/>
    <property type="match status" value="1"/>
</dbReference>
<evidence type="ECO:0000256" key="1">
    <source>
        <dbReference type="ARBA" id="ARBA00004141"/>
    </source>
</evidence>
<evidence type="ECO:0000256" key="3">
    <source>
        <dbReference type="ARBA" id="ARBA00004991"/>
    </source>
</evidence>
<dbReference type="Gene3D" id="3.90.550.10">
    <property type="entry name" value="Spore Coat Polysaccharide Biosynthesis Protein SpsA, Chain A"/>
    <property type="match status" value="1"/>
</dbReference>
<proteinExistence type="predicted"/>
<dbReference type="eggNOG" id="COG1215">
    <property type="taxonomic scope" value="Bacteria"/>
</dbReference>
<dbReference type="HOGENOM" id="CLU_030898_2_1_5"/>
<comment type="pathway">
    <text evidence="3">Sphingolipid metabolism.</text>
</comment>
<dbReference type="PANTHER" id="PTHR12726">
    <property type="entry name" value="CERAMIDE GLUCOSYLTRANSFERASE"/>
    <property type="match status" value="1"/>
</dbReference>
<dbReference type="GO" id="GO:0008120">
    <property type="term" value="F:ceramide glucosyltransferase activity"/>
    <property type="evidence" value="ECO:0007669"/>
    <property type="project" value="TreeGrafter"/>
</dbReference>
<evidence type="ECO:0000313" key="11">
    <source>
        <dbReference type="Proteomes" id="UP000010998"/>
    </source>
</evidence>
<keyword evidence="11" id="KW-1185">Reference proteome</keyword>